<dbReference type="InterPro" id="IPR006674">
    <property type="entry name" value="HD_domain"/>
</dbReference>
<dbReference type="AlphaFoldDB" id="A0A127BAE8"/>
<dbReference type="PANTHER" id="PTHR36528:SF1">
    <property type="entry name" value="CRISPR SYSTEM SINGLE-STRAND-SPECIFIC DEOXYRIBONUCLEASE CAS10_CSM1 (SUBTYPE III-A)"/>
    <property type="match status" value="1"/>
</dbReference>
<dbReference type="RefSeq" id="WP_068322519.1">
    <property type="nucleotide sequence ID" value="NZ_CP010835.1"/>
</dbReference>
<protein>
    <recommendedName>
        <fullName evidence="1">HD domain-containing protein</fullName>
    </recommendedName>
</protein>
<dbReference type="GeneID" id="28491470"/>
<reference evidence="2 3" key="2">
    <citation type="journal article" date="2016" name="Int. J. Syst. Evol. Microbiol.">
        <title>Pyrococcus kukulkanii sp. nov., a hyperthermophilic, piezophilic archaeon isolated from a deep-sea hydrothermal vent.</title>
        <authorList>
            <person name="Callac N."/>
            <person name="Oger P."/>
            <person name="Lesongeur F."/>
            <person name="Rattray J.E."/>
            <person name="Vannier P."/>
            <person name="Michoud G."/>
            <person name="Beauverger M."/>
            <person name="Gayet N."/>
            <person name="Rouxel O."/>
            <person name="Jebbar M."/>
            <person name="Godfroy A."/>
        </authorList>
    </citation>
    <scope>NUCLEOTIDE SEQUENCE [LARGE SCALE GENOMIC DNA]</scope>
    <source>
        <strain evidence="2 3">NCB100</strain>
    </source>
</reference>
<dbReference type="SUPFAM" id="SSF160980">
    <property type="entry name" value="SSO1389-like"/>
    <property type="match status" value="1"/>
</dbReference>
<dbReference type="Pfam" id="PF01966">
    <property type="entry name" value="HD"/>
    <property type="match status" value="1"/>
</dbReference>
<dbReference type="Gene3D" id="1.10.3740.10">
    <property type="entry name" value="SSO1389-like domains"/>
    <property type="match status" value="1"/>
</dbReference>
<evidence type="ECO:0000313" key="3">
    <source>
        <dbReference type="Proteomes" id="UP000070587"/>
    </source>
</evidence>
<reference evidence="3" key="1">
    <citation type="submission" date="2015-02" db="EMBL/GenBank/DDBJ databases">
        <title>Pyrococcus kukulkanii sp. nov., a novel hyperthermophilic archaeon isolated from a deep-sea hydrothermal vent at the Guaymas Basin.</title>
        <authorList>
            <person name="Oger P.M."/>
            <person name="Callac N."/>
            <person name="Jebbar M."/>
            <person name="Godfroy A."/>
        </authorList>
    </citation>
    <scope>NUCLEOTIDE SEQUENCE [LARGE SCALE GENOMIC DNA]</scope>
    <source>
        <strain evidence="3">NCB100</strain>
    </source>
</reference>
<dbReference type="NCBIfam" id="TIGR02578">
    <property type="entry name" value="cas_TM1811_Csm1"/>
    <property type="match status" value="1"/>
</dbReference>
<dbReference type="PATRIC" id="fig|1609559.3.peg.1364"/>
<sequence length="373" mass="43042">MDIKELIALGGLFHDIGKPVQRAHLYSGDHSIQGYRFLLELARETGVKEYETLALFARYHHRKYMEEVEKLKISDDVKVALYLVYIADNISSREREDERSGYDVRRPLKSVFNRDLSYPLYQLSLERLPIPETVERIGSEEYRRIVEALKGDMKRVEPRTDKVMPILEKHLTFVSSVTTENNVISLYDHLKMTSAIALALYNAGCRPRSIGEAEKCMKEKNLLLIEGDFSGIQNFIYSVGGKGTLSKLAFQIEVIDDLLRDMDLPKEELSADELFKIAERVFKGRIRESTKVEVNRIVRRVGDVKEWTKLRTFFPNATPQVDPRNFLAHAGLEANLVEVKRERDVLFRYTKDHVLYGGKMKDPWRVISEILGG</sequence>
<dbReference type="Pfam" id="PF09455">
    <property type="entry name" value="Csx1_HEPN"/>
    <property type="match status" value="1"/>
</dbReference>
<accession>A0A127BAE8</accession>
<gene>
    <name evidence="2" type="ORF">TQ32_06500</name>
</gene>
<feature type="domain" description="HD" evidence="1">
    <location>
        <begin position="1"/>
        <end position="93"/>
    </location>
</feature>
<dbReference type="InterPro" id="IPR013408">
    <property type="entry name" value="Cas10/Csm1"/>
</dbReference>
<dbReference type="Proteomes" id="UP000070587">
    <property type="component" value="Chromosome"/>
</dbReference>
<dbReference type="SUPFAM" id="SSF109604">
    <property type="entry name" value="HD-domain/PDEase-like"/>
    <property type="match status" value="1"/>
</dbReference>
<dbReference type="OrthoDB" id="57429at2157"/>
<dbReference type="Gene3D" id="1.10.3210.10">
    <property type="entry name" value="Hypothetical protein af1432"/>
    <property type="match status" value="1"/>
</dbReference>
<evidence type="ECO:0000313" key="2">
    <source>
        <dbReference type="EMBL" id="AMM54165.1"/>
    </source>
</evidence>
<dbReference type="STRING" id="1609559.TQ32_06500"/>
<dbReference type="PANTHER" id="PTHR36528">
    <property type="entry name" value="CRISPR SYSTEM SINGLE-STRAND-SPECIFIC DEOXYRIBONUCLEASE CAS10/CSM1 (SUBTYPE III-A)"/>
    <property type="match status" value="1"/>
</dbReference>
<dbReference type="KEGG" id="pyc:TQ32_06500"/>
<dbReference type="InterPro" id="IPR027419">
    <property type="entry name" value="CRISPR-assoc_Csx1_C"/>
</dbReference>
<proteinExistence type="predicted"/>
<evidence type="ECO:0000259" key="1">
    <source>
        <dbReference type="PROSITE" id="PS51831"/>
    </source>
</evidence>
<name>A0A127BAE8_9EURY</name>
<dbReference type="InterPro" id="IPR052117">
    <property type="entry name" value="Cas10/Csm1_subtype-III-A"/>
</dbReference>
<dbReference type="PROSITE" id="PS51831">
    <property type="entry name" value="HD"/>
    <property type="match status" value="1"/>
</dbReference>
<dbReference type="InterPro" id="IPR019016">
    <property type="entry name" value="Csx1-like_HEPN"/>
</dbReference>
<organism evidence="2 3">
    <name type="scientific">Pyrococcus kukulkanii</name>
    <dbReference type="NCBI Taxonomy" id="1609559"/>
    <lineage>
        <taxon>Archaea</taxon>
        <taxon>Methanobacteriati</taxon>
        <taxon>Methanobacteriota</taxon>
        <taxon>Thermococci</taxon>
        <taxon>Thermococcales</taxon>
        <taxon>Thermococcaceae</taxon>
        <taxon>Pyrococcus</taxon>
    </lineage>
</organism>
<dbReference type="EMBL" id="CP010835">
    <property type="protein sequence ID" value="AMM54165.1"/>
    <property type="molecule type" value="Genomic_DNA"/>
</dbReference>